<dbReference type="EMBL" id="BMOY01000037">
    <property type="protein sequence ID" value="GGJ11360.1"/>
    <property type="molecule type" value="Genomic_DNA"/>
</dbReference>
<reference evidence="1" key="2">
    <citation type="submission" date="2020-09" db="EMBL/GenBank/DDBJ databases">
        <authorList>
            <person name="Sun Q."/>
            <person name="Ohkuma M."/>
        </authorList>
    </citation>
    <scope>NUCLEOTIDE SEQUENCE</scope>
    <source>
        <strain evidence="1">JCM 18487</strain>
    </source>
</reference>
<evidence type="ECO:0000313" key="2">
    <source>
        <dbReference type="Proteomes" id="UP000637695"/>
    </source>
</evidence>
<reference evidence="1" key="1">
    <citation type="journal article" date="2014" name="Int. J. Syst. Evol. Microbiol.">
        <title>Complete genome sequence of Corynebacterium casei LMG S-19264T (=DSM 44701T), isolated from a smear-ripened cheese.</title>
        <authorList>
            <consortium name="US DOE Joint Genome Institute (JGI-PGF)"/>
            <person name="Walter F."/>
            <person name="Albersmeier A."/>
            <person name="Kalinowski J."/>
            <person name="Ruckert C."/>
        </authorList>
    </citation>
    <scope>NUCLEOTIDE SEQUENCE</scope>
    <source>
        <strain evidence="1">JCM 18487</strain>
    </source>
</reference>
<comment type="caution">
    <text evidence="1">The sequence shown here is derived from an EMBL/GenBank/DDBJ whole genome shotgun (WGS) entry which is preliminary data.</text>
</comment>
<gene>
    <name evidence="1" type="ORF">GCM10010885_20800</name>
</gene>
<accession>A0A917NM75</accession>
<sequence>MIIWVDGQKVEGVQTVSQVIDEIYGENRFVRKVVVNGVEQTVADATSVATDDIQVVEITTCTLDELIEDTVATAAEVIPRLYQLLRSAAEALRIGDVAEGSSRFADAVPLLQWNQTALMQLAGLRPGEQSFVHELSSEGERIIQALTQAWENEDYVTVADVVEYELLPWLAKWMAGVDAFQSQMRLEHLKRAVGHPPLQ</sequence>
<evidence type="ECO:0000313" key="1">
    <source>
        <dbReference type="EMBL" id="GGJ11360.1"/>
    </source>
</evidence>
<name>A0A917NM75_9BACL</name>
<protein>
    <submittedName>
        <fullName evidence="1">Uncharacterized protein</fullName>
    </submittedName>
</protein>
<organism evidence="1 2">
    <name type="scientific">Alicyclobacillus cellulosilyticus</name>
    <dbReference type="NCBI Taxonomy" id="1003997"/>
    <lineage>
        <taxon>Bacteria</taxon>
        <taxon>Bacillati</taxon>
        <taxon>Bacillota</taxon>
        <taxon>Bacilli</taxon>
        <taxon>Bacillales</taxon>
        <taxon>Alicyclobacillaceae</taxon>
        <taxon>Alicyclobacillus</taxon>
    </lineage>
</organism>
<dbReference type="AlphaFoldDB" id="A0A917NM75"/>
<keyword evidence="2" id="KW-1185">Reference proteome</keyword>
<dbReference type="Proteomes" id="UP000637695">
    <property type="component" value="Unassembled WGS sequence"/>
</dbReference>
<proteinExistence type="predicted"/>
<dbReference type="RefSeq" id="WP_188882945.1">
    <property type="nucleotide sequence ID" value="NZ_BMOY01000037.1"/>
</dbReference>